<name>A0A4Q0S3X6_9BRAD</name>
<dbReference type="AlphaFoldDB" id="A0A4Q0S3X6"/>
<dbReference type="EMBL" id="LBJQ01000083">
    <property type="protein sequence ID" value="RXH26197.1"/>
    <property type="molecule type" value="Genomic_DNA"/>
</dbReference>
<protein>
    <submittedName>
        <fullName evidence="1">Uncharacterized protein</fullName>
    </submittedName>
</protein>
<reference evidence="1 2" key="1">
    <citation type="submission" date="2015-04" db="EMBL/GenBank/DDBJ databases">
        <title>Comparative genomics of rhizobia nodulating Arachis hypogaea in China.</title>
        <authorList>
            <person name="Li Y."/>
        </authorList>
    </citation>
    <scope>NUCLEOTIDE SEQUENCE [LARGE SCALE GENOMIC DNA]</scope>
    <source>
        <strain evidence="1 2">CCBAU 51757</strain>
    </source>
</reference>
<dbReference type="Proteomes" id="UP000289546">
    <property type="component" value="Unassembled WGS sequence"/>
</dbReference>
<organism evidence="1 2">
    <name type="scientific">Bradyrhizobium nanningense</name>
    <dbReference type="NCBI Taxonomy" id="1325118"/>
    <lineage>
        <taxon>Bacteria</taxon>
        <taxon>Pseudomonadati</taxon>
        <taxon>Pseudomonadota</taxon>
        <taxon>Alphaproteobacteria</taxon>
        <taxon>Hyphomicrobiales</taxon>
        <taxon>Nitrobacteraceae</taxon>
        <taxon>Bradyrhizobium</taxon>
    </lineage>
</organism>
<gene>
    <name evidence="1" type="ORF">XH99_22035</name>
</gene>
<evidence type="ECO:0000313" key="2">
    <source>
        <dbReference type="Proteomes" id="UP000289546"/>
    </source>
</evidence>
<comment type="caution">
    <text evidence="1">The sequence shown here is derived from an EMBL/GenBank/DDBJ whole genome shotgun (WGS) entry which is preliminary data.</text>
</comment>
<proteinExistence type="predicted"/>
<accession>A0A4Q0S3X6</accession>
<evidence type="ECO:0000313" key="1">
    <source>
        <dbReference type="EMBL" id="RXH26197.1"/>
    </source>
</evidence>
<keyword evidence="2" id="KW-1185">Reference proteome</keyword>
<sequence>MPVSGATAAQAKSVKEQQEVALLLLDALQKLADAGEVDAACRIAGKACVVLRRSAPGGERRFNALLHRLTRSLG</sequence>